<name>A0A0A9E261_ARUDO</name>
<proteinExistence type="predicted"/>
<protein>
    <submittedName>
        <fullName evidence="1">Myo1</fullName>
    </submittedName>
</protein>
<reference evidence="1" key="1">
    <citation type="submission" date="2014-09" db="EMBL/GenBank/DDBJ databases">
        <authorList>
            <person name="Magalhaes I.L.F."/>
            <person name="Oliveira U."/>
            <person name="Santos F.R."/>
            <person name="Vidigal T.H.D.A."/>
            <person name="Brescovit A.D."/>
            <person name="Santos A.J."/>
        </authorList>
    </citation>
    <scope>NUCLEOTIDE SEQUENCE</scope>
    <source>
        <tissue evidence="1">Shoot tissue taken approximately 20 cm above the soil surface</tissue>
    </source>
</reference>
<sequence>MAAPDIFPLLSNWISTNLPNRLELLFRTVFAFPKASRTGLDSRTCCSTVLAPVPDLPPRNARYLINNFVVSVLPAPLSPLTKMELLFPSFIICL</sequence>
<dbReference type="EMBL" id="GBRH01203804">
    <property type="protein sequence ID" value="JAD94091.1"/>
    <property type="molecule type" value="Transcribed_RNA"/>
</dbReference>
<reference evidence="1" key="2">
    <citation type="journal article" date="2015" name="Data Brief">
        <title>Shoot transcriptome of the giant reed, Arundo donax.</title>
        <authorList>
            <person name="Barrero R.A."/>
            <person name="Guerrero F.D."/>
            <person name="Moolhuijzen P."/>
            <person name="Goolsby J.A."/>
            <person name="Tidwell J."/>
            <person name="Bellgard S.E."/>
            <person name="Bellgard M.I."/>
        </authorList>
    </citation>
    <scope>NUCLEOTIDE SEQUENCE</scope>
    <source>
        <tissue evidence="1">Shoot tissue taken approximately 20 cm above the soil surface</tissue>
    </source>
</reference>
<dbReference type="AlphaFoldDB" id="A0A0A9E261"/>
<evidence type="ECO:0000313" key="1">
    <source>
        <dbReference type="EMBL" id="JAD94091.1"/>
    </source>
</evidence>
<organism evidence="1">
    <name type="scientific">Arundo donax</name>
    <name type="common">Giant reed</name>
    <name type="synonym">Donax arundinaceus</name>
    <dbReference type="NCBI Taxonomy" id="35708"/>
    <lineage>
        <taxon>Eukaryota</taxon>
        <taxon>Viridiplantae</taxon>
        <taxon>Streptophyta</taxon>
        <taxon>Embryophyta</taxon>
        <taxon>Tracheophyta</taxon>
        <taxon>Spermatophyta</taxon>
        <taxon>Magnoliopsida</taxon>
        <taxon>Liliopsida</taxon>
        <taxon>Poales</taxon>
        <taxon>Poaceae</taxon>
        <taxon>PACMAD clade</taxon>
        <taxon>Arundinoideae</taxon>
        <taxon>Arundineae</taxon>
        <taxon>Arundo</taxon>
    </lineage>
</organism>
<accession>A0A0A9E261</accession>